<keyword evidence="3" id="KW-1185">Reference proteome</keyword>
<reference evidence="1" key="1">
    <citation type="submission" date="2020-05" db="EMBL/GenBank/DDBJ databases">
        <title>Phylogenomic resolution of chytrid fungi.</title>
        <authorList>
            <person name="Stajich J.E."/>
            <person name="Amses K."/>
            <person name="Simmons R."/>
            <person name="Seto K."/>
            <person name="Myers J."/>
            <person name="Bonds A."/>
            <person name="Quandt C.A."/>
            <person name="Barry K."/>
            <person name="Liu P."/>
            <person name="Grigoriev I."/>
            <person name="Longcore J.E."/>
            <person name="James T.Y."/>
        </authorList>
    </citation>
    <scope>NUCLEOTIDE SEQUENCE</scope>
    <source>
        <strain evidence="1">PLAUS21</strain>
    </source>
</reference>
<organism evidence="1 3">
    <name type="scientific">Boothiomyces macroporosus</name>
    <dbReference type="NCBI Taxonomy" id="261099"/>
    <lineage>
        <taxon>Eukaryota</taxon>
        <taxon>Fungi</taxon>
        <taxon>Fungi incertae sedis</taxon>
        <taxon>Chytridiomycota</taxon>
        <taxon>Chytridiomycota incertae sedis</taxon>
        <taxon>Chytridiomycetes</taxon>
        <taxon>Rhizophydiales</taxon>
        <taxon>Terramycetaceae</taxon>
        <taxon>Boothiomyces</taxon>
    </lineage>
</organism>
<protein>
    <submittedName>
        <fullName evidence="1">Uncharacterized protein</fullName>
    </submittedName>
</protein>
<dbReference type="Proteomes" id="UP001210925">
    <property type="component" value="Unassembled WGS sequence"/>
</dbReference>
<dbReference type="EMBL" id="JADGKB010000002">
    <property type="protein sequence ID" value="KAJ3262373.1"/>
    <property type="molecule type" value="Genomic_DNA"/>
</dbReference>
<evidence type="ECO:0000313" key="2">
    <source>
        <dbReference type="EMBL" id="KAJ3262373.1"/>
    </source>
</evidence>
<sequence>MIWPTFILFGSYNCNNLQDLDTIKNHILWIRQKQVQIAEFMIDTEFQLQMKELVAQLGNKLPNELKFQIIEQCEFDHEQFKLHAFSPMLWQSKCHYRGESIWARNIELWTLFTGFGDILGTRKYYPIGTSKYWFLVFSRDAAILTASCLLRYTLIIWLTKDLY</sequence>
<proteinExistence type="predicted"/>
<accession>A0AAD5YBA8</accession>
<dbReference type="EMBL" id="JADGKB010000002">
    <property type="protein sequence ID" value="KAJ3262347.1"/>
    <property type="molecule type" value="Genomic_DNA"/>
</dbReference>
<name>A0AAD5YBA8_9FUNG</name>
<dbReference type="AlphaFoldDB" id="A0AAD5YBA8"/>
<evidence type="ECO:0000313" key="1">
    <source>
        <dbReference type="EMBL" id="KAJ3262347.1"/>
    </source>
</evidence>
<comment type="caution">
    <text evidence="1">The sequence shown here is derived from an EMBL/GenBank/DDBJ whole genome shotgun (WGS) entry which is preliminary data.</text>
</comment>
<gene>
    <name evidence="1" type="ORF">HK103_002761</name>
    <name evidence="2" type="ORF">HK103_002788</name>
</gene>
<evidence type="ECO:0000313" key="3">
    <source>
        <dbReference type="Proteomes" id="UP001210925"/>
    </source>
</evidence>